<reference evidence="3" key="1">
    <citation type="submission" date="2017-02" db="UniProtKB">
        <authorList>
            <consortium name="WormBaseParasite"/>
        </authorList>
    </citation>
    <scope>IDENTIFICATION</scope>
</reference>
<name>A0A0N5AY50_9BILA</name>
<proteinExistence type="predicted"/>
<keyword evidence="2" id="KW-1185">Reference proteome</keyword>
<dbReference type="Proteomes" id="UP000046393">
    <property type="component" value="Unplaced"/>
</dbReference>
<dbReference type="Pfam" id="PF24664">
    <property type="entry name" value="Monjiviricetes_fusion"/>
    <property type="match status" value="1"/>
</dbReference>
<feature type="transmembrane region" description="Helical" evidence="1">
    <location>
        <begin position="42"/>
        <end position="65"/>
    </location>
</feature>
<keyword evidence="1" id="KW-1133">Transmembrane helix</keyword>
<evidence type="ECO:0000313" key="2">
    <source>
        <dbReference type="Proteomes" id="UP000046393"/>
    </source>
</evidence>
<accession>A0A0N5AY50</accession>
<protein>
    <submittedName>
        <fullName evidence="3">Uncharacterized protein</fullName>
    </submittedName>
</protein>
<keyword evidence="1" id="KW-0472">Membrane</keyword>
<dbReference type="WBParaSite" id="SMUV_0000988601-mRNA-1">
    <property type="protein sequence ID" value="SMUV_0000988601-mRNA-1"/>
    <property type="gene ID" value="SMUV_0000988601"/>
</dbReference>
<sequence>MNIVSKFTTMQNCINAHYNTLRNVLPCFGSSRGPSPICLRNWGVYVIVTLMKVGLIVVVIGSFAITLKEYEAAARTDLDKIHLRSEVVCKYSRGYCMDYESGETIWHPIKS</sequence>
<keyword evidence="1" id="KW-0812">Transmembrane</keyword>
<organism evidence="2 3">
    <name type="scientific">Syphacia muris</name>
    <dbReference type="NCBI Taxonomy" id="451379"/>
    <lineage>
        <taxon>Eukaryota</taxon>
        <taxon>Metazoa</taxon>
        <taxon>Ecdysozoa</taxon>
        <taxon>Nematoda</taxon>
        <taxon>Chromadorea</taxon>
        <taxon>Rhabditida</taxon>
        <taxon>Spirurina</taxon>
        <taxon>Oxyuridomorpha</taxon>
        <taxon>Oxyuroidea</taxon>
        <taxon>Oxyuridae</taxon>
        <taxon>Syphacia</taxon>
    </lineage>
</organism>
<evidence type="ECO:0000313" key="3">
    <source>
        <dbReference type="WBParaSite" id="SMUV_0000988601-mRNA-1"/>
    </source>
</evidence>
<dbReference type="AlphaFoldDB" id="A0A0N5AY50"/>
<evidence type="ECO:0000256" key="1">
    <source>
        <dbReference type="SAM" id="Phobius"/>
    </source>
</evidence>